<reference evidence="8" key="1">
    <citation type="submission" date="2024-02" db="EMBL/GenBank/DDBJ databases">
        <authorList>
            <consortium name="ELIXIR-Norway"/>
            <consortium name="Elixir Norway"/>
        </authorList>
    </citation>
    <scope>NUCLEOTIDE SEQUENCE</scope>
</reference>
<gene>
    <name evidence="8" type="ORF">CSSPTR1EN2_LOCUS13346</name>
</gene>
<accession>A0ABP0UA37</accession>
<feature type="domain" description="AB hydrolase-1" evidence="7">
    <location>
        <begin position="160"/>
        <end position="209"/>
    </location>
</feature>
<dbReference type="EC" id="3.1.1.89" evidence="2"/>
<sequence>MESVSRNARRSPTVGRSPAGAASPLSESSLSCVSHLVAEEDEDEEDTEAHDAVTALVEQSPLLLPTPLSLVTDATSAAAVVPRLPFLLQTKMVSEGGSPDASSVFSNIPPRSNRVGKPASSSKYSELHWEGHFDEEKQIAVSDSVNTFHVYLAGSQGPFLLFLHGGGYTGLSFALVAGKTREKVRVVAMDTRGHGLSSTEDDSDLSAEAWCCLLS</sequence>
<dbReference type="InterPro" id="IPR029058">
    <property type="entry name" value="AB_hydrolase_fold"/>
</dbReference>
<dbReference type="InterPro" id="IPR016812">
    <property type="entry name" value="PPase_methylesterase_euk"/>
</dbReference>
<dbReference type="InterPro" id="IPR000073">
    <property type="entry name" value="AB_hydrolase_1"/>
</dbReference>
<evidence type="ECO:0000256" key="1">
    <source>
        <dbReference type="ARBA" id="ARBA00008645"/>
    </source>
</evidence>
<dbReference type="Proteomes" id="UP001497512">
    <property type="component" value="Chromosome 2"/>
</dbReference>
<evidence type="ECO:0000259" key="7">
    <source>
        <dbReference type="Pfam" id="PF12697"/>
    </source>
</evidence>
<evidence type="ECO:0000256" key="5">
    <source>
        <dbReference type="ARBA" id="ARBA00049203"/>
    </source>
</evidence>
<comment type="catalytic activity">
    <reaction evidence="5">
        <text>[phosphatase 2A protein]-C-terminal L-leucine methyl ester + H2O = [phosphatase 2A protein]-C-terminal L-leucine + methanol + H(+)</text>
        <dbReference type="Rhea" id="RHEA:48548"/>
        <dbReference type="Rhea" id="RHEA-COMP:12134"/>
        <dbReference type="Rhea" id="RHEA-COMP:12135"/>
        <dbReference type="ChEBI" id="CHEBI:15377"/>
        <dbReference type="ChEBI" id="CHEBI:15378"/>
        <dbReference type="ChEBI" id="CHEBI:17790"/>
        <dbReference type="ChEBI" id="CHEBI:90516"/>
        <dbReference type="ChEBI" id="CHEBI:90517"/>
        <dbReference type="EC" id="3.1.1.89"/>
    </reaction>
</comment>
<evidence type="ECO:0000256" key="6">
    <source>
        <dbReference type="SAM" id="MobiDB-lite"/>
    </source>
</evidence>
<feature type="compositionally biased region" description="Polar residues" evidence="6">
    <location>
        <begin position="100"/>
        <end position="110"/>
    </location>
</feature>
<name>A0ABP0UA37_9BRYO</name>
<dbReference type="PANTHER" id="PTHR14189">
    <property type="entry name" value="PROTEIN PHOSPHATASE METHYLESTERASE-1 RELATED"/>
    <property type="match status" value="1"/>
</dbReference>
<protein>
    <recommendedName>
        <fullName evidence="2">protein phosphatase methylesterase-1</fullName>
        <ecNumber evidence="2">3.1.1.89</ecNumber>
    </recommendedName>
</protein>
<evidence type="ECO:0000313" key="9">
    <source>
        <dbReference type="Proteomes" id="UP001497512"/>
    </source>
</evidence>
<comment type="similarity">
    <text evidence="1">Belongs to the AB hydrolase superfamily.</text>
</comment>
<feature type="compositionally biased region" description="Low complexity" evidence="6">
    <location>
        <begin position="17"/>
        <end position="31"/>
    </location>
</feature>
<evidence type="ECO:0000256" key="4">
    <source>
        <dbReference type="ARBA" id="ARBA00022801"/>
    </source>
</evidence>
<dbReference type="Gene3D" id="3.40.50.1820">
    <property type="entry name" value="alpha/beta hydrolase"/>
    <property type="match status" value="1"/>
</dbReference>
<feature type="region of interest" description="Disordered" evidence="6">
    <location>
        <begin position="100"/>
        <end position="120"/>
    </location>
</feature>
<feature type="region of interest" description="Disordered" evidence="6">
    <location>
        <begin position="1"/>
        <end position="50"/>
    </location>
</feature>
<evidence type="ECO:0000256" key="3">
    <source>
        <dbReference type="ARBA" id="ARBA00022487"/>
    </source>
</evidence>
<proteinExistence type="inferred from homology"/>
<dbReference type="Pfam" id="PF12697">
    <property type="entry name" value="Abhydrolase_6"/>
    <property type="match status" value="1"/>
</dbReference>
<dbReference type="EMBL" id="OZ019894">
    <property type="protein sequence ID" value="CAK9216197.1"/>
    <property type="molecule type" value="Genomic_DNA"/>
</dbReference>
<dbReference type="SUPFAM" id="SSF53474">
    <property type="entry name" value="alpha/beta-Hydrolases"/>
    <property type="match status" value="1"/>
</dbReference>
<evidence type="ECO:0000313" key="8">
    <source>
        <dbReference type="EMBL" id="CAK9216197.1"/>
    </source>
</evidence>
<dbReference type="PANTHER" id="PTHR14189:SF0">
    <property type="entry name" value="PROTEIN PHOSPHATASE METHYLESTERASE 1"/>
    <property type="match status" value="1"/>
</dbReference>
<keyword evidence="3" id="KW-0719">Serine esterase</keyword>
<evidence type="ECO:0000256" key="2">
    <source>
        <dbReference type="ARBA" id="ARBA00013111"/>
    </source>
</evidence>
<feature type="compositionally biased region" description="Acidic residues" evidence="6">
    <location>
        <begin position="39"/>
        <end position="48"/>
    </location>
</feature>
<organism evidence="8 9">
    <name type="scientific">Sphagnum troendelagicum</name>
    <dbReference type="NCBI Taxonomy" id="128251"/>
    <lineage>
        <taxon>Eukaryota</taxon>
        <taxon>Viridiplantae</taxon>
        <taxon>Streptophyta</taxon>
        <taxon>Embryophyta</taxon>
        <taxon>Bryophyta</taxon>
        <taxon>Sphagnophytina</taxon>
        <taxon>Sphagnopsida</taxon>
        <taxon>Sphagnales</taxon>
        <taxon>Sphagnaceae</taxon>
        <taxon>Sphagnum</taxon>
    </lineage>
</organism>
<keyword evidence="4" id="KW-0378">Hydrolase</keyword>
<keyword evidence="9" id="KW-1185">Reference proteome</keyword>